<dbReference type="AlphaFoldDB" id="A0A8J6J5L3"/>
<keyword evidence="2" id="KW-1185">Reference proteome</keyword>
<protein>
    <submittedName>
        <fullName evidence="1">Uncharacterized protein</fullName>
    </submittedName>
</protein>
<sequence length="50" mass="5883">MAREGIDYPGPIPGPAGLWIAMARGECLRALLFLWRWHRRDWRRSHLLAL</sequence>
<dbReference type="EMBL" id="JACOPP010000005">
    <property type="protein sequence ID" value="MBC5733151.1"/>
    <property type="molecule type" value="Genomic_DNA"/>
</dbReference>
<dbReference type="Proteomes" id="UP000661435">
    <property type="component" value="Unassembled WGS sequence"/>
</dbReference>
<gene>
    <name evidence="1" type="ORF">H8S57_05360</name>
</gene>
<reference evidence="1" key="1">
    <citation type="submission" date="2020-08" db="EMBL/GenBank/DDBJ databases">
        <title>Genome public.</title>
        <authorList>
            <person name="Liu C."/>
            <person name="Sun Q."/>
        </authorList>
    </citation>
    <scope>NUCLEOTIDE SEQUENCE</scope>
    <source>
        <strain evidence="1">NSJ-51</strain>
    </source>
</reference>
<proteinExistence type="predicted"/>
<comment type="caution">
    <text evidence="1">The sequence shown here is derived from an EMBL/GenBank/DDBJ whole genome shotgun (WGS) entry which is preliminary data.</text>
</comment>
<organism evidence="1 2">
    <name type="scientific">Lawsonibacter hominis</name>
    <dbReference type="NCBI Taxonomy" id="2763053"/>
    <lineage>
        <taxon>Bacteria</taxon>
        <taxon>Bacillati</taxon>
        <taxon>Bacillota</taxon>
        <taxon>Clostridia</taxon>
        <taxon>Eubacteriales</taxon>
        <taxon>Oscillospiraceae</taxon>
        <taxon>Lawsonibacter</taxon>
    </lineage>
</organism>
<evidence type="ECO:0000313" key="2">
    <source>
        <dbReference type="Proteomes" id="UP000661435"/>
    </source>
</evidence>
<evidence type="ECO:0000313" key="1">
    <source>
        <dbReference type="EMBL" id="MBC5733151.1"/>
    </source>
</evidence>
<name>A0A8J6J5L3_9FIRM</name>
<dbReference type="RefSeq" id="WP_186907052.1">
    <property type="nucleotide sequence ID" value="NZ_JACOPP010000005.1"/>
</dbReference>
<accession>A0A8J6J5L3</accession>